<dbReference type="InterPro" id="IPR025756">
    <property type="entry name" value="Myb_CC_LHEQLE"/>
</dbReference>
<dbReference type="AlphaFoldDB" id="A0A833R5X6"/>
<dbReference type="EMBL" id="SWLB01000008">
    <property type="protein sequence ID" value="KAF3335844.1"/>
    <property type="molecule type" value="Genomic_DNA"/>
</dbReference>
<feature type="chain" id="PRO_5033048745" evidence="1">
    <location>
        <begin position="20"/>
        <end position="269"/>
    </location>
</feature>
<evidence type="ECO:0000313" key="4">
    <source>
        <dbReference type="Proteomes" id="UP000623129"/>
    </source>
</evidence>
<gene>
    <name evidence="3" type="ORF">FCM35_KLT20351</name>
</gene>
<dbReference type="PANTHER" id="PTHR31499:SF80">
    <property type="entry name" value="HTH MYB-TYPE DOMAIN-CONTAINING PROTEIN"/>
    <property type="match status" value="1"/>
</dbReference>
<dbReference type="InterPro" id="IPR046955">
    <property type="entry name" value="PHR1-like"/>
</dbReference>
<evidence type="ECO:0000256" key="1">
    <source>
        <dbReference type="SAM" id="SignalP"/>
    </source>
</evidence>
<dbReference type="Pfam" id="PF14379">
    <property type="entry name" value="Myb_CC_LHEQLE"/>
    <property type="match status" value="1"/>
</dbReference>
<keyword evidence="4" id="KW-1185">Reference proteome</keyword>
<proteinExistence type="predicted"/>
<dbReference type="PANTHER" id="PTHR31499">
    <property type="entry name" value="MYB FAMILY TRANSCRIPTION FACTOR PHL11"/>
    <property type="match status" value="1"/>
</dbReference>
<keyword evidence="1" id="KW-0732">Signal</keyword>
<reference evidence="3" key="1">
    <citation type="submission" date="2020-01" db="EMBL/GenBank/DDBJ databases">
        <title>Genome sequence of Kobresia littledalei, the first chromosome-level genome in the family Cyperaceae.</title>
        <authorList>
            <person name="Qu G."/>
        </authorList>
    </citation>
    <scope>NUCLEOTIDE SEQUENCE</scope>
    <source>
        <strain evidence="3">C.B.Clarke</strain>
        <tissue evidence="3">Leaf</tissue>
    </source>
</reference>
<dbReference type="Gene3D" id="1.10.10.60">
    <property type="entry name" value="Homeodomain-like"/>
    <property type="match status" value="1"/>
</dbReference>
<dbReference type="Proteomes" id="UP000623129">
    <property type="component" value="Unassembled WGS sequence"/>
</dbReference>
<dbReference type="GO" id="GO:0003700">
    <property type="term" value="F:DNA-binding transcription factor activity"/>
    <property type="evidence" value="ECO:0007669"/>
    <property type="project" value="InterPro"/>
</dbReference>
<name>A0A833R5X6_9POAL</name>
<dbReference type="OrthoDB" id="551907at2759"/>
<sequence>MMKQFESLWFFGIFSTCLPVHRCVEESSTTKEPELQENLIRGSQNVTLAPPLYPLMSITDDNTSMPPKEMQDFCNKTNVKNREDDWPDLEKILEETKPATSQVEQLAPESETPKKYIASQPHLYKIERTPPIAFQTVVSSSSGATSANLTCMRWTPELHDHFVEAFNQLGGSERSETKSGQIEETPSLRAAINDAGDIDINEALKIQMEVQKQLHEHLERRASWYSNLNEGAYGTNDHVQFLSRFLACNFLDVVFKCGCTITRKTAIRD</sequence>
<evidence type="ECO:0000259" key="2">
    <source>
        <dbReference type="Pfam" id="PF14379"/>
    </source>
</evidence>
<evidence type="ECO:0000313" key="3">
    <source>
        <dbReference type="EMBL" id="KAF3335844.1"/>
    </source>
</evidence>
<protein>
    <submittedName>
        <fullName evidence="3">Protein PHR1-LIKE 1</fullName>
    </submittedName>
</protein>
<accession>A0A833R5X6</accession>
<organism evidence="3 4">
    <name type="scientific">Carex littledalei</name>
    <dbReference type="NCBI Taxonomy" id="544730"/>
    <lineage>
        <taxon>Eukaryota</taxon>
        <taxon>Viridiplantae</taxon>
        <taxon>Streptophyta</taxon>
        <taxon>Embryophyta</taxon>
        <taxon>Tracheophyta</taxon>
        <taxon>Spermatophyta</taxon>
        <taxon>Magnoliopsida</taxon>
        <taxon>Liliopsida</taxon>
        <taxon>Poales</taxon>
        <taxon>Cyperaceae</taxon>
        <taxon>Cyperoideae</taxon>
        <taxon>Cariceae</taxon>
        <taxon>Carex</taxon>
        <taxon>Carex subgen. Euthyceras</taxon>
    </lineage>
</organism>
<feature type="signal peptide" evidence="1">
    <location>
        <begin position="1"/>
        <end position="19"/>
    </location>
</feature>
<feature type="domain" description="MYB-CC type transcription factor LHEQLE-containing" evidence="2">
    <location>
        <begin position="199"/>
        <end position="219"/>
    </location>
</feature>
<comment type="caution">
    <text evidence="3">The sequence shown here is derived from an EMBL/GenBank/DDBJ whole genome shotgun (WGS) entry which is preliminary data.</text>
</comment>